<accession>A0A7Y3W463</accession>
<evidence type="ECO:0000313" key="1">
    <source>
        <dbReference type="EMBL" id="NNU15440.1"/>
    </source>
</evidence>
<organism evidence="1 2">
    <name type="scientific">Parvularcula mediterranea</name>
    <dbReference type="NCBI Taxonomy" id="2732508"/>
    <lineage>
        <taxon>Bacteria</taxon>
        <taxon>Pseudomonadati</taxon>
        <taxon>Pseudomonadota</taxon>
        <taxon>Alphaproteobacteria</taxon>
        <taxon>Parvularculales</taxon>
        <taxon>Parvularculaceae</taxon>
        <taxon>Parvularcula</taxon>
    </lineage>
</organism>
<comment type="caution">
    <text evidence="1">The sequence shown here is derived from an EMBL/GenBank/DDBJ whole genome shotgun (WGS) entry which is preliminary data.</text>
</comment>
<dbReference type="InterPro" id="IPR036410">
    <property type="entry name" value="HSP_DnaJ_Cys-rich_dom_sf"/>
</dbReference>
<dbReference type="Gene3D" id="6.20.20.10">
    <property type="match status" value="1"/>
</dbReference>
<dbReference type="SUPFAM" id="SSF57938">
    <property type="entry name" value="DnaJ/Hsp40 cysteine-rich domain"/>
    <property type="match status" value="1"/>
</dbReference>
<evidence type="ECO:0000313" key="2">
    <source>
        <dbReference type="Proteomes" id="UP000536835"/>
    </source>
</evidence>
<dbReference type="EMBL" id="JABFCX010000002">
    <property type="protein sequence ID" value="NNU15440.1"/>
    <property type="molecule type" value="Genomic_DNA"/>
</dbReference>
<dbReference type="Proteomes" id="UP000536835">
    <property type="component" value="Unassembled WGS sequence"/>
</dbReference>
<reference evidence="1 2" key="1">
    <citation type="submission" date="2020-05" db="EMBL/GenBank/DDBJ databases">
        <title>Parvularcula mediterraneae sp. nov., isolated from polypropylene straw from shallow seawater of the seashore of Laganas in Zakynthos island, Greece.</title>
        <authorList>
            <person name="Szabo I."/>
            <person name="Al-Omari J."/>
            <person name="Rado J."/>
            <person name="Szerdahelyi G.S."/>
        </authorList>
    </citation>
    <scope>NUCLEOTIDE SEQUENCE [LARGE SCALE GENOMIC DNA]</scope>
    <source>
        <strain evidence="1 2">ZS-1/3</strain>
    </source>
</reference>
<protein>
    <submittedName>
        <fullName evidence="1">Uncharacterized protein</fullName>
    </submittedName>
</protein>
<sequence>MSEQIRSGEGWTASNVTSVMARMGLEPELLDPMPGNDLRMIAAADPVTGMRFGAVFMAADKGRVSNLGFVSVLPAPRLSPEGAEMINARLPMALAFLEEGDLWIYAELDTTGRFAEDFFKAQTNFYLTDMRTALQLLAGSGEMNFMAMNAFRALRNQGGKGEEVFMRLSNRDPGAQRPSRRPVQSFTAEACPKCKGSGRKMFRDCSACGGSGEVLA</sequence>
<dbReference type="AlphaFoldDB" id="A0A7Y3W463"/>
<gene>
    <name evidence="1" type="ORF">HK107_03750</name>
</gene>
<keyword evidence="2" id="KW-1185">Reference proteome</keyword>
<name>A0A7Y3W463_9PROT</name>
<proteinExistence type="predicted"/>
<dbReference type="RefSeq" id="WP_173196915.1">
    <property type="nucleotide sequence ID" value="NZ_JABFCX010000002.1"/>
</dbReference>